<protein>
    <recommendedName>
        <fullName evidence="3">Lipocalin-like domain-containing protein</fullName>
    </recommendedName>
</protein>
<organism evidence="1 2">
    <name type="scientific">Elizabethkingia miricola</name>
    <name type="common">Chryseobacterium miricola</name>
    <dbReference type="NCBI Taxonomy" id="172045"/>
    <lineage>
        <taxon>Bacteria</taxon>
        <taxon>Pseudomonadati</taxon>
        <taxon>Bacteroidota</taxon>
        <taxon>Flavobacteriia</taxon>
        <taxon>Flavobacteriales</taxon>
        <taxon>Weeksellaceae</taxon>
        <taxon>Elizabethkingia</taxon>
    </lineage>
</organism>
<sequence length="170" mass="19880">MKQSILNQFNNKIVFSLFTVLILYSCKKNEHNKNNKNNKNTNSIKYIALNQGANLSKERQEKAFGKWKLTNIIYYDHIRDTSSKIKVNENVTVNEQGVFNHEDVIIANKYNTIGTYTFKNLDTLSTTYYIFKIGDSTMMMKSPLLFRIVNGKKTKDRARAEIYFIKQDIK</sequence>
<dbReference type="AlphaFoldDB" id="A0ABD5B177"/>
<comment type="caution">
    <text evidence="1">The sequence shown here is derived from an EMBL/GenBank/DDBJ whole genome shotgun (WGS) entry which is preliminary data.</text>
</comment>
<evidence type="ECO:0008006" key="3">
    <source>
        <dbReference type="Google" id="ProtNLM"/>
    </source>
</evidence>
<dbReference type="Proteomes" id="UP001239265">
    <property type="component" value="Unassembled WGS sequence"/>
</dbReference>
<dbReference type="EMBL" id="JAUCQJ010000001">
    <property type="protein sequence ID" value="MDQ8747536.1"/>
    <property type="molecule type" value="Genomic_DNA"/>
</dbReference>
<accession>A0ABD5B177</accession>
<evidence type="ECO:0000313" key="1">
    <source>
        <dbReference type="EMBL" id="MDQ8747536.1"/>
    </source>
</evidence>
<reference evidence="1 2" key="1">
    <citation type="submission" date="2023-06" db="EMBL/GenBank/DDBJ databases">
        <title>Nosocomial Elizabethkingia miricola genome.</title>
        <authorList>
            <person name="Morgado S."/>
            <person name="Fonseca E."/>
            <person name="Freitas F."/>
            <person name="Vicente A.C."/>
        </authorList>
    </citation>
    <scope>NUCLEOTIDE SEQUENCE [LARGE SCALE GENOMIC DNA]</scope>
    <source>
        <strain evidence="1 2">EM15</strain>
    </source>
</reference>
<proteinExistence type="predicted"/>
<dbReference type="RefSeq" id="WP_078796045.1">
    <property type="nucleotide sequence ID" value="NZ_CP040516.1"/>
</dbReference>
<gene>
    <name evidence="1" type="ORF">QT385_02715</name>
</gene>
<dbReference type="PROSITE" id="PS51257">
    <property type="entry name" value="PROKAR_LIPOPROTEIN"/>
    <property type="match status" value="1"/>
</dbReference>
<name>A0ABD5B177_ELIMR</name>
<evidence type="ECO:0000313" key="2">
    <source>
        <dbReference type="Proteomes" id="UP001239265"/>
    </source>
</evidence>